<reference evidence="2" key="3">
    <citation type="submission" date="2011-03" db="EMBL/GenBank/DDBJ databases">
        <title>Annotation of Magnaporthe poae ATCC 64411.</title>
        <authorList>
            <person name="Ma L.-J."/>
            <person name="Dead R."/>
            <person name="Young S.K."/>
            <person name="Zeng Q."/>
            <person name="Gargeya S."/>
            <person name="Fitzgerald M."/>
            <person name="Haas B."/>
            <person name="Abouelleil A."/>
            <person name="Alvarado L."/>
            <person name="Arachchi H.M."/>
            <person name="Berlin A."/>
            <person name="Brown A."/>
            <person name="Chapman S.B."/>
            <person name="Chen Z."/>
            <person name="Dunbar C."/>
            <person name="Freedman E."/>
            <person name="Gearin G."/>
            <person name="Gellesch M."/>
            <person name="Goldberg J."/>
            <person name="Griggs A."/>
            <person name="Gujja S."/>
            <person name="Heiman D."/>
            <person name="Howarth C."/>
            <person name="Larson L."/>
            <person name="Lui A."/>
            <person name="MacDonald P.J.P."/>
            <person name="Mehta T."/>
            <person name="Montmayeur A."/>
            <person name="Murphy C."/>
            <person name="Neiman D."/>
            <person name="Pearson M."/>
            <person name="Priest M."/>
            <person name="Roberts A."/>
            <person name="Saif S."/>
            <person name="Shea T."/>
            <person name="Shenoy N."/>
            <person name="Sisk P."/>
            <person name="Stolte C."/>
            <person name="Sykes S."/>
            <person name="Yandava C."/>
            <person name="Wortman J."/>
            <person name="Nusbaum C."/>
            <person name="Birren B."/>
        </authorList>
    </citation>
    <scope>NUCLEOTIDE SEQUENCE</scope>
    <source>
        <strain evidence="2">ATCC 64411</strain>
    </source>
</reference>
<gene>
    <name evidence="2" type="ORF">MAPG_01019</name>
</gene>
<accession>A0A0C4DML0</accession>
<dbReference type="eggNOG" id="ENOG502RMKW">
    <property type="taxonomic scope" value="Eukaryota"/>
</dbReference>
<organism evidence="3 4">
    <name type="scientific">Magnaporthiopsis poae (strain ATCC 64411 / 73-15)</name>
    <name type="common">Kentucky bluegrass fungus</name>
    <name type="synonym">Magnaporthe poae</name>
    <dbReference type="NCBI Taxonomy" id="644358"/>
    <lineage>
        <taxon>Eukaryota</taxon>
        <taxon>Fungi</taxon>
        <taxon>Dikarya</taxon>
        <taxon>Ascomycota</taxon>
        <taxon>Pezizomycotina</taxon>
        <taxon>Sordariomycetes</taxon>
        <taxon>Sordariomycetidae</taxon>
        <taxon>Magnaporthales</taxon>
        <taxon>Magnaporthaceae</taxon>
        <taxon>Magnaporthiopsis</taxon>
    </lineage>
</organism>
<dbReference type="OrthoDB" id="10393821at2759"/>
<evidence type="ECO:0000313" key="3">
    <source>
        <dbReference type="EnsemblFungi" id="MAPG_01019T0"/>
    </source>
</evidence>
<evidence type="ECO:0000313" key="2">
    <source>
        <dbReference type="EMBL" id="KLU81939.1"/>
    </source>
</evidence>
<proteinExistence type="predicted"/>
<protein>
    <submittedName>
        <fullName evidence="2 3">Uncharacterized protein</fullName>
    </submittedName>
</protein>
<reference evidence="2" key="1">
    <citation type="submission" date="2010-05" db="EMBL/GenBank/DDBJ databases">
        <title>The Genome Sequence of Magnaporthe poae strain ATCC 64411.</title>
        <authorList>
            <consortium name="The Broad Institute Genome Sequencing Platform"/>
            <consortium name="Broad Institute Genome Sequencing Center for Infectious Disease"/>
            <person name="Ma L.-J."/>
            <person name="Dead R."/>
            <person name="Young S."/>
            <person name="Zeng Q."/>
            <person name="Koehrsen M."/>
            <person name="Alvarado L."/>
            <person name="Berlin A."/>
            <person name="Chapman S.B."/>
            <person name="Chen Z."/>
            <person name="Freedman E."/>
            <person name="Gellesch M."/>
            <person name="Goldberg J."/>
            <person name="Griggs A."/>
            <person name="Gujja S."/>
            <person name="Heilman E.R."/>
            <person name="Heiman D."/>
            <person name="Hepburn T."/>
            <person name="Howarth C."/>
            <person name="Jen D."/>
            <person name="Larson L."/>
            <person name="Mehta T."/>
            <person name="Neiman D."/>
            <person name="Pearson M."/>
            <person name="Roberts A."/>
            <person name="Saif S."/>
            <person name="Shea T."/>
            <person name="Shenoy N."/>
            <person name="Sisk P."/>
            <person name="Stolte C."/>
            <person name="Sykes S."/>
            <person name="Walk T."/>
            <person name="White J."/>
            <person name="Yandava C."/>
            <person name="Haas B."/>
            <person name="Nusbaum C."/>
            <person name="Birren B."/>
        </authorList>
    </citation>
    <scope>NUCLEOTIDE SEQUENCE</scope>
    <source>
        <strain evidence="2">ATCC 64411</strain>
    </source>
</reference>
<dbReference type="EMBL" id="GL876966">
    <property type="protein sequence ID" value="KLU81939.1"/>
    <property type="molecule type" value="Genomic_DNA"/>
</dbReference>
<sequence>MSSYLGLRESARKRLTSTDEEPDDMVDTRPAFAHQAVPFNPALSLLLPKRSLPLDHNGRTPYSTMAELCGAGRVVLNSEDPLPRLDPRATPPYELDESRGEERHQLPGLTSRDKSA</sequence>
<dbReference type="AlphaFoldDB" id="A0A0C4DML0"/>
<feature type="compositionally biased region" description="Basic and acidic residues" evidence="1">
    <location>
        <begin position="96"/>
        <end position="116"/>
    </location>
</feature>
<reference evidence="4" key="2">
    <citation type="submission" date="2010-05" db="EMBL/GenBank/DDBJ databases">
        <title>The genome sequence of Magnaporthe poae strain ATCC 64411.</title>
        <authorList>
            <person name="Ma L.-J."/>
            <person name="Dead R."/>
            <person name="Young S."/>
            <person name="Zeng Q."/>
            <person name="Koehrsen M."/>
            <person name="Alvarado L."/>
            <person name="Berlin A."/>
            <person name="Chapman S.B."/>
            <person name="Chen Z."/>
            <person name="Freedman E."/>
            <person name="Gellesch M."/>
            <person name="Goldberg J."/>
            <person name="Griggs A."/>
            <person name="Gujja S."/>
            <person name="Heilman E.R."/>
            <person name="Heiman D."/>
            <person name="Hepburn T."/>
            <person name="Howarth C."/>
            <person name="Jen D."/>
            <person name="Larson L."/>
            <person name="Mehta T."/>
            <person name="Neiman D."/>
            <person name="Pearson M."/>
            <person name="Roberts A."/>
            <person name="Saif S."/>
            <person name="Shea T."/>
            <person name="Shenoy N."/>
            <person name="Sisk P."/>
            <person name="Stolte C."/>
            <person name="Sykes S."/>
            <person name="Walk T."/>
            <person name="White J."/>
            <person name="Yandava C."/>
            <person name="Haas B."/>
            <person name="Nusbaum C."/>
            <person name="Birren B."/>
        </authorList>
    </citation>
    <scope>NUCLEOTIDE SEQUENCE [LARGE SCALE GENOMIC DNA]</scope>
    <source>
        <strain evidence="4">ATCC 64411 / 73-15</strain>
    </source>
</reference>
<dbReference type="VEuPathDB" id="FungiDB:MAPG_01019"/>
<dbReference type="OMA" id="AFGETHH"/>
<name>A0A0C4DML0_MAGP6</name>
<reference evidence="3" key="5">
    <citation type="submission" date="2015-06" db="UniProtKB">
        <authorList>
            <consortium name="EnsemblFungi"/>
        </authorList>
    </citation>
    <scope>IDENTIFICATION</scope>
    <source>
        <strain evidence="3">ATCC 64411</strain>
    </source>
</reference>
<feature type="region of interest" description="Disordered" evidence="1">
    <location>
        <begin position="76"/>
        <end position="116"/>
    </location>
</feature>
<dbReference type="EMBL" id="ADBL01000240">
    <property type="status" value="NOT_ANNOTATED_CDS"/>
    <property type="molecule type" value="Genomic_DNA"/>
</dbReference>
<evidence type="ECO:0000256" key="1">
    <source>
        <dbReference type="SAM" id="MobiDB-lite"/>
    </source>
</evidence>
<dbReference type="Proteomes" id="UP000011715">
    <property type="component" value="Unassembled WGS sequence"/>
</dbReference>
<keyword evidence="4" id="KW-1185">Reference proteome</keyword>
<feature type="region of interest" description="Disordered" evidence="1">
    <location>
        <begin position="1"/>
        <end position="26"/>
    </location>
</feature>
<reference evidence="3" key="4">
    <citation type="journal article" date="2015" name="G3 (Bethesda)">
        <title>Genome sequences of three phytopathogenic species of the Magnaporthaceae family of fungi.</title>
        <authorList>
            <person name="Okagaki L.H."/>
            <person name="Nunes C.C."/>
            <person name="Sailsbery J."/>
            <person name="Clay B."/>
            <person name="Brown D."/>
            <person name="John T."/>
            <person name="Oh Y."/>
            <person name="Young N."/>
            <person name="Fitzgerald M."/>
            <person name="Haas B.J."/>
            <person name="Zeng Q."/>
            <person name="Young S."/>
            <person name="Adiconis X."/>
            <person name="Fan L."/>
            <person name="Levin J.Z."/>
            <person name="Mitchell T.K."/>
            <person name="Okubara P.A."/>
            <person name="Farman M.L."/>
            <person name="Kohn L.M."/>
            <person name="Birren B."/>
            <person name="Ma L.-J."/>
            <person name="Dean R.A."/>
        </authorList>
    </citation>
    <scope>NUCLEOTIDE SEQUENCE</scope>
    <source>
        <strain evidence="3">ATCC 64411 / 73-15</strain>
    </source>
</reference>
<dbReference type="EnsemblFungi" id="MAPG_01019T0">
    <property type="protein sequence ID" value="MAPG_01019T0"/>
    <property type="gene ID" value="MAPG_01019"/>
</dbReference>
<evidence type="ECO:0000313" key="4">
    <source>
        <dbReference type="Proteomes" id="UP000011715"/>
    </source>
</evidence>